<feature type="chain" id="PRO_5045107076" description="Lipocalin-like domain-containing protein" evidence="1">
    <location>
        <begin position="20"/>
        <end position="200"/>
    </location>
</feature>
<evidence type="ECO:0000259" key="2">
    <source>
        <dbReference type="Pfam" id="PF13944"/>
    </source>
</evidence>
<organism evidence="3 4">
    <name type="scientific">Xylanibacter caecicola</name>
    <dbReference type="NCBI Taxonomy" id="2736294"/>
    <lineage>
        <taxon>Bacteria</taxon>
        <taxon>Pseudomonadati</taxon>
        <taxon>Bacteroidota</taxon>
        <taxon>Bacteroidia</taxon>
        <taxon>Bacteroidales</taxon>
        <taxon>Prevotellaceae</taxon>
        <taxon>Xylanibacter</taxon>
    </lineage>
</organism>
<feature type="domain" description="Lipocalin-like" evidence="2">
    <location>
        <begin position="19"/>
        <end position="147"/>
    </location>
</feature>
<keyword evidence="4" id="KW-1185">Reference proteome</keyword>
<feature type="signal peptide" evidence="1">
    <location>
        <begin position="1"/>
        <end position="19"/>
    </location>
</feature>
<evidence type="ECO:0000256" key="1">
    <source>
        <dbReference type="SAM" id="SignalP"/>
    </source>
</evidence>
<keyword evidence="1" id="KW-0732">Signal</keyword>
<gene>
    <name evidence="3" type="ORF">HPS54_00275</name>
</gene>
<accession>A0ABX2AZV5</accession>
<sequence>MRKIFTLIAMVTMAMNAIAADYTDRLSISLNGGEPTVSDATVSVNYKEGSDGLYEIVLKNFSFSGLPIGDVTMTDVKGDDDSEGFTWFQTDQDAVITNGGSIASLLGNKVHVTIKEGSCMKDGKLYLEISLPVNIMGGTINVEAVFGTKLTSGVSSVVAGGNDEVKGIYSIDGKRLDTMKKGAINIIRRVDGKTVKVLKK</sequence>
<name>A0ABX2AZV5_9BACT</name>
<protein>
    <recommendedName>
        <fullName evidence="2">Lipocalin-like domain-containing protein</fullName>
    </recommendedName>
</protein>
<comment type="caution">
    <text evidence="3">The sequence shown here is derived from an EMBL/GenBank/DDBJ whole genome shotgun (WGS) entry which is preliminary data.</text>
</comment>
<proteinExistence type="predicted"/>
<dbReference type="Proteomes" id="UP000820977">
    <property type="component" value="Unassembled WGS sequence"/>
</dbReference>
<dbReference type="Pfam" id="PF13944">
    <property type="entry name" value="Calycin_like"/>
    <property type="match status" value="1"/>
</dbReference>
<dbReference type="EMBL" id="JABKKJ010000001">
    <property type="protein sequence ID" value="NPE23965.1"/>
    <property type="molecule type" value="Genomic_DNA"/>
</dbReference>
<reference evidence="3 4" key="1">
    <citation type="submission" date="2020-05" db="EMBL/GenBank/DDBJ databases">
        <title>Distinct polysaccharide utilization as determinants for interspecies competition between intestinal Prevotella spp.</title>
        <authorList>
            <person name="Galvez E.J.C."/>
            <person name="Iljazovic A."/>
            <person name="Strowig T."/>
        </authorList>
    </citation>
    <scope>NUCLEOTIDE SEQUENCE [LARGE SCALE GENOMIC DNA]</scope>
    <source>
        <strain evidence="3 4">PCHR</strain>
    </source>
</reference>
<dbReference type="RefSeq" id="WP_172343498.1">
    <property type="nucleotide sequence ID" value="NZ_CASYYZ010000065.1"/>
</dbReference>
<dbReference type="Gene3D" id="2.40.128.350">
    <property type="match status" value="1"/>
</dbReference>
<dbReference type="InterPro" id="IPR024311">
    <property type="entry name" value="Lipocalin-like"/>
</dbReference>
<evidence type="ECO:0000313" key="3">
    <source>
        <dbReference type="EMBL" id="NPE23965.1"/>
    </source>
</evidence>
<evidence type="ECO:0000313" key="4">
    <source>
        <dbReference type="Proteomes" id="UP000820977"/>
    </source>
</evidence>